<feature type="domain" description="HTH luxR-type" evidence="7">
    <location>
        <begin position="130"/>
        <end position="195"/>
    </location>
</feature>
<dbReference type="InterPro" id="IPR011006">
    <property type="entry name" value="CheY-like_superfamily"/>
</dbReference>
<dbReference type="PRINTS" id="PR00038">
    <property type="entry name" value="HTHLUXR"/>
</dbReference>
<evidence type="ECO:0000259" key="7">
    <source>
        <dbReference type="PROSITE" id="PS50043"/>
    </source>
</evidence>
<dbReference type="SMART" id="SM00448">
    <property type="entry name" value="REC"/>
    <property type="match status" value="1"/>
</dbReference>
<protein>
    <submittedName>
        <fullName evidence="9">Response regulator transcription factor</fullName>
    </submittedName>
</protein>
<dbReference type="InterPro" id="IPR001789">
    <property type="entry name" value="Sig_transdc_resp-reg_receiver"/>
</dbReference>
<dbReference type="PROSITE" id="PS50110">
    <property type="entry name" value="RESPONSE_REGULATORY"/>
    <property type="match status" value="1"/>
</dbReference>
<dbReference type="CDD" id="cd06170">
    <property type="entry name" value="LuxR_C_like"/>
    <property type="match status" value="1"/>
</dbReference>
<dbReference type="InterPro" id="IPR036388">
    <property type="entry name" value="WH-like_DNA-bd_sf"/>
</dbReference>
<evidence type="ECO:0000256" key="2">
    <source>
        <dbReference type="ARBA" id="ARBA00023012"/>
    </source>
</evidence>
<dbReference type="Proteomes" id="UP000516384">
    <property type="component" value="Chromosome"/>
</dbReference>
<dbReference type="Pfam" id="PF00196">
    <property type="entry name" value="GerE"/>
    <property type="match status" value="1"/>
</dbReference>
<dbReference type="InterPro" id="IPR058245">
    <property type="entry name" value="NreC/VraR/RcsB-like_REC"/>
</dbReference>
<keyword evidence="2" id="KW-0902">Two-component regulatory system</keyword>
<sequence>MRIILIDDHALFAKSLEIALEGTPEIERFQSVSNVSEAVSVIKRERPDIILMDINLSSSGSEDGILLAKQILDEVPEANIVMLTGYDLPVYRYEAQKIGAKGFLNKHMDPEEVVQALLDIQNGLLHFPTSIEFIETLTDSEKQILQLLSDGFKRKEIASMLYISERTVSNHLQHTFEKLKVSSSLEAVSKGIQLGYIQPIFKIN</sequence>
<dbReference type="GO" id="GO:0006355">
    <property type="term" value="P:regulation of DNA-templated transcription"/>
    <property type="evidence" value="ECO:0007669"/>
    <property type="project" value="InterPro"/>
</dbReference>
<dbReference type="Pfam" id="PF00072">
    <property type="entry name" value="Response_reg"/>
    <property type="match status" value="1"/>
</dbReference>
<evidence type="ECO:0000313" key="9">
    <source>
        <dbReference type="EMBL" id="QNR65237.1"/>
    </source>
</evidence>
<dbReference type="SMART" id="SM00421">
    <property type="entry name" value="HTH_LUXR"/>
    <property type="match status" value="1"/>
</dbReference>
<dbReference type="GO" id="GO:0000160">
    <property type="term" value="P:phosphorelay signal transduction system"/>
    <property type="evidence" value="ECO:0007669"/>
    <property type="project" value="UniProtKB-KW"/>
</dbReference>
<reference evidence="9 10" key="1">
    <citation type="submission" date="2020-09" db="EMBL/GenBank/DDBJ databases">
        <title>Characterization of Paenibacillus peoriae strain ZF390 with broad-spectrum antimicrobial activity as a potential biocontrol agent.</title>
        <authorList>
            <person name="Li L."/>
            <person name="Zhao Y."/>
            <person name="Li B."/>
            <person name="Xie X."/>
        </authorList>
    </citation>
    <scope>NUCLEOTIDE SEQUENCE [LARGE SCALE GENOMIC DNA]</scope>
    <source>
        <strain evidence="9 10">ZF390</strain>
    </source>
</reference>
<dbReference type="AlphaFoldDB" id="A0A7H0Y2C9"/>
<evidence type="ECO:0000256" key="1">
    <source>
        <dbReference type="ARBA" id="ARBA00022553"/>
    </source>
</evidence>
<dbReference type="Gene3D" id="3.40.50.2300">
    <property type="match status" value="1"/>
</dbReference>
<dbReference type="InterPro" id="IPR016032">
    <property type="entry name" value="Sig_transdc_resp-reg_C-effctor"/>
</dbReference>
<dbReference type="PANTHER" id="PTHR43214">
    <property type="entry name" value="TWO-COMPONENT RESPONSE REGULATOR"/>
    <property type="match status" value="1"/>
</dbReference>
<dbReference type="InterPro" id="IPR000792">
    <property type="entry name" value="Tscrpt_reg_LuxR_C"/>
</dbReference>
<accession>A0A7H0Y2C9</accession>
<proteinExistence type="predicted"/>
<keyword evidence="4" id="KW-0238">DNA-binding</keyword>
<dbReference type="Gene3D" id="1.10.10.10">
    <property type="entry name" value="Winged helix-like DNA-binding domain superfamily/Winged helix DNA-binding domain"/>
    <property type="match status" value="1"/>
</dbReference>
<dbReference type="GO" id="GO:0003677">
    <property type="term" value="F:DNA binding"/>
    <property type="evidence" value="ECO:0007669"/>
    <property type="project" value="UniProtKB-KW"/>
</dbReference>
<dbReference type="PANTHER" id="PTHR43214:SF43">
    <property type="entry name" value="TWO-COMPONENT RESPONSE REGULATOR"/>
    <property type="match status" value="1"/>
</dbReference>
<dbReference type="PROSITE" id="PS50043">
    <property type="entry name" value="HTH_LUXR_2"/>
    <property type="match status" value="1"/>
</dbReference>
<organism evidence="9 10">
    <name type="scientific">Paenibacillus peoriae</name>
    <dbReference type="NCBI Taxonomy" id="59893"/>
    <lineage>
        <taxon>Bacteria</taxon>
        <taxon>Bacillati</taxon>
        <taxon>Bacillota</taxon>
        <taxon>Bacilli</taxon>
        <taxon>Bacillales</taxon>
        <taxon>Paenibacillaceae</taxon>
        <taxon>Paenibacillus</taxon>
    </lineage>
</organism>
<dbReference type="InterPro" id="IPR039420">
    <property type="entry name" value="WalR-like"/>
</dbReference>
<evidence type="ECO:0000256" key="3">
    <source>
        <dbReference type="ARBA" id="ARBA00023015"/>
    </source>
</evidence>
<name>A0A7H0Y2C9_9BACL</name>
<evidence type="ECO:0000259" key="8">
    <source>
        <dbReference type="PROSITE" id="PS50110"/>
    </source>
</evidence>
<evidence type="ECO:0000256" key="6">
    <source>
        <dbReference type="PROSITE-ProRule" id="PRU00169"/>
    </source>
</evidence>
<keyword evidence="1 6" id="KW-0597">Phosphoprotein</keyword>
<keyword evidence="3" id="KW-0805">Transcription regulation</keyword>
<feature type="modified residue" description="4-aspartylphosphate" evidence="6">
    <location>
        <position position="53"/>
    </location>
</feature>
<evidence type="ECO:0000256" key="4">
    <source>
        <dbReference type="ARBA" id="ARBA00023125"/>
    </source>
</evidence>
<evidence type="ECO:0000256" key="5">
    <source>
        <dbReference type="ARBA" id="ARBA00023163"/>
    </source>
</evidence>
<evidence type="ECO:0000313" key="10">
    <source>
        <dbReference type="Proteomes" id="UP000516384"/>
    </source>
</evidence>
<gene>
    <name evidence="9" type="ORF">IAQ67_15075</name>
</gene>
<dbReference type="CDD" id="cd17535">
    <property type="entry name" value="REC_NarL-like"/>
    <property type="match status" value="1"/>
</dbReference>
<dbReference type="RefSeq" id="WP_190297144.1">
    <property type="nucleotide sequence ID" value="NZ_CP061172.1"/>
</dbReference>
<dbReference type="SUPFAM" id="SSF52172">
    <property type="entry name" value="CheY-like"/>
    <property type="match status" value="1"/>
</dbReference>
<dbReference type="SUPFAM" id="SSF46894">
    <property type="entry name" value="C-terminal effector domain of the bipartite response regulators"/>
    <property type="match status" value="1"/>
</dbReference>
<feature type="domain" description="Response regulatory" evidence="8">
    <location>
        <begin position="2"/>
        <end position="121"/>
    </location>
</feature>
<keyword evidence="5" id="KW-0804">Transcription</keyword>
<dbReference type="EMBL" id="CP061172">
    <property type="protein sequence ID" value="QNR65237.1"/>
    <property type="molecule type" value="Genomic_DNA"/>
</dbReference>